<organism evidence="2 3">
    <name type="scientific">Iodidimonas muriae</name>
    <dbReference type="NCBI Taxonomy" id="261467"/>
    <lineage>
        <taxon>Bacteria</taxon>
        <taxon>Pseudomonadati</taxon>
        <taxon>Pseudomonadota</taxon>
        <taxon>Alphaproteobacteria</taxon>
        <taxon>Iodidimonadales</taxon>
        <taxon>Iodidimonadaceae</taxon>
        <taxon>Iodidimonas</taxon>
    </lineage>
</organism>
<protein>
    <submittedName>
        <fullName evidence="2">N-acetyltransferase</fullName>
    </submittedName>
</protein>
<evidence type="ECO:0000313" key="2">
    <source>
        <dbReference type="EMBL" id="GGO14962.1"/>
    </source>
</evidence>
<dbReference type="PROSITE" id="PS51186">
    <property type="entry name" value="GNAT"/>
    <property type="match status" value="1"/>
</dbReference>
<dbReference type="Pfam" id="PF13302">
    <property type="entry name" value="Acetyltransf_3"/>
    <property type="match status" value="1"/>
</dbReference>
<feature type="domain" description="N-acetyltransferase" evidence="1">
    <location>
        <begin position="14"/>
        <end position="185"/>
    </location>
</feature>
<gene>
    <name evidence="2" type="ORF">GCM10007972_22620</name>
</gene>
<dbReference type="EMBL" id="BMOV01000008">
    <property type="protein sequence ID" value="GGO14962.1"/>
    <property type="molecule type" value="Genomic_DNA"/>
</dbReference>
<dbReference type="RefSeq" id="WP_150005631.1">
    <property type="nucleotide sequence ID" value="NZ_BMOV01000008.1"/>
</dbReference>
<dbReference type="InterPro" id="IPR000182">
    <property type="entry name" value="GNAT_dom"/>
</dbReference>
<proteinExistence type="predicted"/>
<dbReference type="InterPro" id="IPR051908">
    <property type="entry name" value="Ribosomal_N-acetyltransferase"/>
</dbReference>
<sequence>MTTQTPTLEKNARLLLRPLDDCDIDALVAARTGVEANRYTGWENPDTEGWARDVVLEMKTKKPGEQGPSGGWYQYAIVDRPTGKTAGDIGVGFGVPGPHQAEIGYRLLDEFQGRGMAGEAVGIMVDHLFGDHGLHRLVATIAAPNRASSRLVEALGFRREGIFRKSFLCYGEWLDDHYYALLEEEWRNRPGRR</sequence>
<evidence type="ECO:0000313" key="3">
    <source>
        <dbReference type="Proteomes" id="UP000602381"/>
    </source>
</evidence>
<dbReference type="InterPro" id="IPR016181">
    <property type="entry name" value="Acyl_CoA_acyltransferase"/>
</dbReference>
<dbReference type="Gene3D" id="3.40.630.30">
    <property type="match status" value="1"/>
</dbReference>
<reference evidence="3" key="1">
    <citation type="journal article" date="2019" name="Int. J. Syst. Evol. Microbiol.">
        <title>The Global Catalogue of Microorganisms (GCM) 10K type strain sequencing project: providing services to taxonomists for standard genome sequencing and annotation.</title>
        <authorList>
            <consortium name="The Broad Institute Genomics Platform"/>
            <consortium name="The Broad Institute Genome Sequencing Center for Infectious Disease"/>
            <person name="Wu L."/>
            <person name="Ma J."/>
        </authorList>
    </citation>
    <scope>NUCLEOTIDE SEQUENCE [LARGE SCALE GENOMIC DNA]</scope>
    <source>
        <strain evidence="3">JCM 17843</strain>
    </source>
</reference>
<keyword evidence="3" id="KW-1185">Reference proteome</keyword>
<dbReference type="PANTHER" id="PTHR43441">
    <property type="entry name" value="RIBOSOMAL-PROTEIN-SERINE ACETYLTRANSFERASE"/>
    <property type="match status" value="1"/>
</dbReference>
<dbReference type="Proteomes" id="UP000602381">
    <property type="component" value="Unassembled WGS sequence"/>
</dbReference>
<comment type="caution">
    <text evidence="2">The sequence shown here is derived from an EMBL/GenBank/DDBJ whole genome shotgun (WGS) entry which is preliminary data.</text>
</comment>
<dbReference type="PANTHER" id="PTHR43441:SF11">
    <property type="entry name" value="RIBOSOMAL-PROTEIN-SERINE ACETYLTRANSFERASE"/>
    <property type="match status" value="1"/>
</dbReference>
<evidence type="ECO:0000259" key="1">
    <source>
        <dbReference type="PROSITE" id="PS51186"/>
    </source>
</evidence>
<dbReference type="SUPFAM" id="SSF55729">
    <property type="entry name" value="Acyl-CoA N-acyltransferases (Nat)"/>
    <property type="match status" value="1"/>
</dbReference>
<accession>A0ABQ2LH06</accession>
<name>A0ABQ2LH06_9PROT</name>